<name>A0A1J4J6L1_9EUKA</name>
<evidence type="ECO:0000313" key="3">
    <source>
        <dbReference type="Proteomes" id="UP000179807"/>
    </source>
</evidence>
<evidence type="ECO:0000256" key="1">
    <source>
        <dbReference type="SAM" id="Coils"/>
    </source>
</evidence>
<evidence type="ECO:0000313" key="2">
    <source>
        <dbReference type="EMBL" id="OHS93077.1"/>
    </source>
</evidence>
<dbReference type="VEuPathDB" id="TrichDB:TRFO_12099"/>
<dbReference type="EMBL" id="MLAK01001437">
    <property type="protein sequence ID" value="OHS93077.1"/>
    <property type="molecule type" value="Genomic_DNA"/>
</dbReference>
<dbReference type="OrthoDB" id="42561at2759"/>
<sequence>MQDDCLSDLDRDGLLDEIARVNEVNRQVQSEMKVLKEQYDEAIKFTFKIEEYTDEIKNLKKQVSDSRLVVDDLQRRLQISQQLNAELSNVKESIKANVGKQYSDEVSDLQMQLGIAKSENVNLNTRFQQQMKEIETTLHTTQSENALYQKQLSKILFFVGNYFHEKFETPQELINKLSNSPQLSNNNGKDIFNNNNEENAFVPKEVHQNKINNLKSQYQNEKQKRKEMQIAIMKLKKKIEQDALDYEDQITNLKDQVSQQSNEINRLELLNQQNILKNGAPPPPKRRSKGIQNSIIAAEDNTLVENYRHQLANANTQNEAQETNIAMLKMQIESMVKQVEDSETSKALMNSKMKQISRRNEEAEKELKIQKNDNEKLISKIHELQDQIKQSEENALLPTTQLESKIKIMETNLNNKQLAVDNLEKVIVNQKKEIGELHLHKENLIMVIERQNQMLNLFDELCQRKVNNPGKVIEKVITVEPKFKWAIEKLPPEIVDIIQDISENDAMSLESRIKNVIIVINKWIDQNENAHMKKLEQCNQAYKKLDDQFEAFKNDILEACDIENIDISQLKYFISDAIQNVHVATKELNDLKENEASLLEATESSDIYGVIEKFREIMRDNSQLLEKFDNERKKRILQKKKFLLFYNEREKDFNQKAEINQKSVENARKQIEQLQNSINSLQQQNKSLIEQMKNEANKIQQERQKEEEYQNNMENQHEHHNQLADMDLNDMSRTQAIYENEELQYQIRNLEKTSNIWKEAAQKAADENTRLQNQIKEIKEDYETQIKQLNNKHEIENIQNNKTVQEMSNKLKSQADDSKVALDKVNENLINLNRSYECAMQEIANLKYEIDKNNLSNEAKIESIERSKKLSEAQLKAKILSIDSNYAMLLEDEKQKAETDKRELIEYFMKSFRRYSDINIQMNEESFCEVVRKVRAEFEKHQKTEDAIRKLIKADEDDSIEDALTQFIIQNHPQFQMK</sequence>
<proteinExistence type="predicted"/>
<keyword evidence="3" id="KW-1185">Reference proteome</keyword>
<gene>
    <name evidence="2" type="ORF">TRFO_12099</name>
</gene>
<keyword evidence="1" id="KW-0175">Coiled coil</keyword>
<feature type="coiled-coil region" evidence="1">
    <location>
        <begin position="204"/>
        <end position="270"/>
    </location>
</feature>
<dbReference type="AlphaFoldDB" id="A0A1J4J6L1"/>
<reference evidence="2" key="1">
    <citation type="submission" date="2016-10" db="EMBL/GenBank/DDBJ databases">
        <authorList>
            <person name="Benchimol M."/>
            <person name="Almeida L.G."/>
            <person name="Vasconcelos A.T."/>
            <person name="Perreira-Neves A."/>
            <person name="Rosa I.A."/>
            <person name="Tasca T."/>
            <person name="Bogo M.R."/>
            <person name="de Souza W."/>
        </authorList>
    </citation>
    <scope>NUCLEOTIDE SEQUENCE [LARGE SCALE GENOMIC DNA]</scope>
    <source>
        <strain evidence="2">K</strain>
    </source>
</reference>
<organism evidence="2 3">
    <name type="scientific">Tritrichomonas foetus</name>
    <dbReference type="NCBI Taxonomy" id="1144522"/>
    <lineage>
        <taxon>Eukaryota</taxon>
        <taxon>Metamonada</taxon>
        <taxon>Parabasalia</taxon>
        <taxon>Tritrichomonadida</taxon>
        <taxon>Tritrichomonadidae</taxon>
        <taxon>Tritrichomonas</taxon>
    </lineage>
</organism>
<feature type="coiled-coil region" evidence="1">
    <location>
        <begin position="304"/>
        <end position="433"/>
    </location>
</feature>
<dbReference type="RefSeq" id="XP_068346214.1">
    <property type="nucleotide sequence ID" value="XM_068496426.1"/>
</dbReference>
<comment type="caution">
    <text evidence="2">The sequence shown here is derived from an EMBL/GenBank/DDBJ whole genome shotgun (WGS) entry which is preliminary data.</text>
</comment>
<feature type="coiled-coil region" evidence="1">
    <location>
        <begin position="535"/>
        <end position="601"/>
    </location>
</feature>
<dbReference type="GeneID" id="94831130"/>
<accession>A0A1J4J6L1</accession>
<dbReference type="Proteomes" id="UP000179807">
    <property type="component" value="Unassembled WGS sequence"/>
</dbReference>
<feature type="coiled-coil region" evidence="1">
    <location>
        <begin position="18"/>
        <end position="90"/>
    </location>
</feature>
<feature type="coiled-coil region" evidence="1">
    <location>
        <begin position="654"/>
        <end position="849"/>
    </location>
</feature>
<protein>
    <submittedName>
        <fullName evidence="2">Uncharacterized protein</fullName>
    </submittedName>
</protein>